<accession>A0A8J6M8K1</accession>
<evidence type="ECO:0000313" key="3">
    <source>
        <dbReference type="Proteomes" id="UP000607645"/>
    </source>
</evidence>
<dbReference type="EMBL" id="JACOPQ010000012">
    <property type="protein sequence ID" value="MBC5738062.1"/>
    <property type="molecule type" value="Genomic_DNA"/>
</dbReference>
<comment type="caution">
    <text evidence="2">The sequence shown here is derived from an EMBL/GenBank/DDBJ whole genome shotgun (WGS) entry which is preliminary data.</text>
</comment>
<feature type="chain" id="PRO_5038722633" evidence="1">
    <location>
        <begin position="26"/>
        <end position="190"/>
    </location>
</feature>
<gene>
    <name evidence="2" type="ORF">H8S62_13700</name>
</gene>
<organism evidence="2 3">
    <name type="scientific">Lawsonibacter faecis</name>
    <dbReference type="NCBI Taxonomy" id="2763052"/>
    <lineage>
        <taxon>Bacteria</taxon>
        <taxon>Bacillati</taxon>
        <taxon>Bacillota</taxon>
        <taxon>Clostridia</taxon>
        <taxon>Eubacteriales</taxon>
        <taxon>Oscillospiraceae</taxon>
        <taxon>Lawsonibacter</taxon>
    </lineage>
</organism>
<evidence type="ECO:0000256" key="1">
    <source>
        <dbReference type="SAM" id="SignalP"/>
    </source>
</evidence>
<dbReference type="AlphaFoldDB" id="A0A8J6M8K1"/>
<evidence type="ECO:0000313" key="2">
    <source>
        <dbReference type="EMBL" id="MBC5738062.1"/>
    </source>
</evidence>
<keyword evidence="3" id="KW-1185">Reference proteome</keyword>
<keyword evidence="1" id="KW-0732">Signal</keyword>
<dbReference type="Proteomes" id="UP000607645">
    <property type="component" value="Unassembled WGS sequence"/>
</dbReference>
<name>A0A8J6M8K1_9FIRM</name>
<feature type="signal peptide" evidence="1">
    <location>
        <begin position="1"/>
        <end position="25"/>
    </location>
</feature>
<proteinExistence type="predicted"/>
<reference evidence="2" key="1">
    <citation type="submission" date="2020-08" db="EMBL/GenBank/DDBJ databases">
        <title>Genome public.</title>
        <authorList>
            <person name="Liu C."/>
            <person name="Sun Q."/>
        </authorList>
    </citation>
    <scope>NUCLEOTIDE SEQUENCE</scope>
    <source>
        <strain evidence="2">NSJ-52</strain>
    </source>
</reference>
<protein>
    <submittedName>
        <fullName evidence="2">Uncharacterized protein</fullName>
    </submittedName>
</protein>
<sequence length="190" mass="20869">MKKTITAIIAVILCVGMTVTVSATAFQEDQQAKSETIYAGESIKEYYGVKTASDVLFIGNTLPDKNFGGYYRDADGNLVVNIVGSVPRDVFGLKADLQNIKFVQVKYPLSTLEKIVDTLVPHMREYGISLLDANDITNKIDIKLKDFSNKNISAIKEFLSMTLTAEEIIDMLNFIDGAGSVNLCLGEKID</sequence>
<dbReference type="RefSeq" id="WP_186919856.1">
    <property type="nucleotide sequence ID" value="NZ_JACOPQ010000012.1"/>
</dbReference>